<evidence type="ECO:0000313" key="1">
    <source>
        <dbReference type="EMBL" id="KNC72588.1"/>
    </source>
</evidence>
<accession>A0A0L0F913</accession>
<dbReference type="EMBL" id="KQ246789">
    <property type="protein sequence ID" value="KNC72588.1"/>
    <property type="molecule type" value="Genomic_DNA"/>
</dbReference>
<organism evidence="1 2">
    <name type="scientific">Sphaeroforma arctica JP610</name>
    <dbReference type="NCBI Taxonomy" id="667725"/>
    <lineage>
        <taxon>Eukaryota</taxon>
        <taxon>Ichthyosporea</taxon>
        <taxon>Ichthyophonida</taxon>
        <taxon>Sphaeroforma</taxon>
    </lineage>
</organism>
<protein>
    <submittedName>
        <fullName evidence="1">Uncharacterized protein</fullName>
    </submittedName>
</protein>
<proteinExistence type="predicted"/>
<name>A0A0L0F913_9EUKA</name>
<evidence type="ECO:0000313" key="2">
    <source>
        <dbReference type="Proteomes" id="UP000054560"/>
    </source>
</evidence>
<dbReference type="AlphaFoldDB" id="A0A0L0F913"/>
<keyword evidence="2" id="KW-1185">Reference proteome</keyword>
<dbReference type="GeneID" id="25915358"/>
<dbReference type="Proteomes" id="UP000054560">
    <property type="component" value="Unassembled WGS sequence"/>
</dbReference>
<sequence length="80" mass="8913">MAYSVTYGKLSTLFVVSVTGKKLREEGGDTKGASAILRRLPVPKMRDMLLPERLANVWCDACKLRLSYASDKILHLSERG</sequence>
<feature type="non-terminal residue" evidence="1">
    <location>
        <position position="80"/>
    </location>
</feature>
<gene>
    <name evidence="1" type="ORF">SARC_14854</name>
</gene>
<reference evidence="1 2" key="1">
    <citation type="submission" date="2011-02" db="EMBL/GenBank/DDBJ databases">
        <title>The Genome Sequence of Sphaeroforma arctica JP610.</title>
        <authorList>
            <consortium name="The Broad Institute Genome Sequencing Platform"/>
            <person name="Russ C."/>
            <person name="Cuomo C."/>
            <person name="Young S.K."/>
            <person name="Zeng Q."/>
            <person name="Gargeya S."/>
            <person name="Alvarado L."/>
            <person name="Berlin A."/>
            <person name="Chapman S.B."/>
            <person name="Chen Z."/>
            <person name="Freedman E."/>
            <person name="Gellesch M."/>
            <person name="Goldberg J."/>
            <person name="Griggs A."/>
            <person name="Gujja S."/>
            <person name="Heilman E."/>
            <person name="Heiman D."/>
            <person name="Howarth C."/>
            <person name="Mehta T."/>
            <person name="Neiman D."/>
            <person name="Pearson M."/>
            <person name="Roberts A."/>
            <person name="Saif S."/>
            <person name="Shea T."/>
            <person name="Shenoy N."/>
            <person name="Sisk P."/>
            <person name="Stolte C."/>
            <person name="Sykes S."/>
            <person name="White J."/>
            <person name="Yandava C."/>
            <person name="Burger G."/>
            <person name="Gray M.W."/>
            <person name="Holland P.W.H."/>
            <person name="King N."/>
            <person name="Lang F.B.F."/>
            <person name="Roger A.J."/>
            <person name="Ruiz-Trillo I."/>
            <person name="Haas B."/>
            <person name="Nusbaum C."/>
            <person name="Birren B."/>
        </authorList>
    </citation>
    <scope>NUCLEOTIDE SEQUENCE [LARGE SCALE GENOMIC DNA]</scope>
    <source>
        <strain evidence="1 2">JP610</strain>
    </source>
</reference>
<dbReference type="RefSeq" id="XP_014146490.1">
    <property type="nucleotide sequence ID" value="XM_014291015.1"/>
</dbReference>